<dbReference type="InterPro" id="IPR001851">
    <property type="entry name" value="ABC_transp_permease"/>
</dbReference>
<feature type="transmembrane region" description="Helical" evidence="6">
    <location>
        <begin position="305"/>
        <end position="324"/>
    </location>
</feature>
<gene>
    <name evidence="7" type="ORF">DWX41_03560</name>
</gene>
<dbReference type="PANTHER" id="PTHR32196">
    <property type="entry name" value="ABC TRANSPORTER PERMEASE PROTEIN YPHD-RELATED-RELATED"/>
    <property type="match status" value="1"/>
</dbReference>
<accession>A0A3E2X0C5</accession>
<evidence type="ECO:0000313" key="8">
    <source>
        <dbReference type="Proteomes" id="UP000261111"/>
    </source>
</evidence>
<evidence type="ECO:0000256" key="6">
    <source>
        <dbReference type="SAM" id="Phobius"/>
    </source>
</evidence>
<evidence type="ECO:0000256" key="4">
    <source>
        <dbReference type="ARBA" id="ARBA00022989"/>
    </source>
</evidence>
<dbReference type="Proteomes" id="UP000261111">
    <property type="component" value="Unassembled WGS sequence"/>
</dbReference>
<feature type="transmembrane region" description="Helical" evidence="6">
    <location>
        <begin position="70"/>
        <end position="100"/>
    </location>
</feature>
<keyword evidence="4 6" id="KW-1133">Transmembrane helix</keyword>
<feature type="transmembrane region" description="Helical" evidence="6">
    <location>
        <begin position="133"/>
        <end position="152"/>
    </location>
</feature>
<protein>
    <submittedName>
        <fullName evidence="7">ABC transporter permease</fullName>
    </submittedName>
</protein>
<proteinExistence type="predicted"/>
<organism evidence="7 8">
    <name type="scientific">Hungatella hathewayi</name>
    <dbReference type="NCBI Taxonomy" id="154046"/>
    <lineage>
        <taxon>Bacteria</taxon>
        <taxon>Bacillati</taxon>
        <taxon>Bacillota</taxon>
        <taxon>Clostridia</taxon>
        <taxon>Lachnospirales</taxon>
        <taxon>Lachnospiraceae</taxon>
        <taxon>Hungatella</taxon>
    </lineage>
</organism>
<keyword evidence="2" id="KW-1003">Cell membrane</keyword>
<evidence type="ECO:0000256" key="5">
    <source>
        <dbReference type="ARBA" id="ARBA00023136"/>
    </source>
</evidence>
<evidence type="ECO:0000256" key="2">
    <source>
        <dbReference type="ARBA" id="ARBA00022475"/>
    </source>
</evidence>
<name>A0A3E2X0C5_9FIRM</name>
<feature type="transmembrane region" description="Helical" evidence="6">
    <location>
        <begin position="224"/>
        <end position="248"/>
    </location>
</feature>
<feature type="transmembrane region" description="Helical" evidence="6">
    <location>
        <begin position="107"/>
        <end position="127"/>
    </location>
</feature>
<evidence type="ECO:0000313" key="7">
    <source>
        <dbReference type="EMBL" id="RGC34542.1"/>
    </source>
</evidence>
<feature type="transmembrane region" description="Helical" evidence="6">
    <location>
        <begin position="260"/>
        <end position="293"/>
    </location>
</feature>
<keyword evidence="5 6" id="KW-0472">Membrane</keyword>
<evidence type="ECO:0000256" key="3">
    <source>
        <dbReference type="ARBA" id="ARBA00022692"/>
    </source>
</evidence>
<dbReference type="CDD" id="cd06579">
    <property type="entry name" value="TM_PBP1_transp_AraH_like"/>
    <property type="match status" value="1"/>
</dbReference>
<dbReference type="GO" id="GO:0022857">
    <property type="term" value="F:transmembrane transporter activity"/>
    <property type="evidence" value="ECO:0007669"/>
    <property type="project" value="InterPro"/>
</dbReference>
<dbReference type="EMBL" id="QVIA01000003">
    <property type="protein sequence ID" value="RGC34542.1"/>
    <property type="molecule type" value="Genomic_DNA"/>
</dbReference>
<dbReference type="Pfam" id="PF02653">
    <property type="entry name" value="BPD_transp_2"/>
    <property type="match status" value="1"/>
</dbReference>
<reference evidence="7 8" key="1">
    <citation type="submission" date="2018-08" db="EMBL/GenBank/DDBJ databases">
        <title>A genome reference for cultivated species of the human gut microbiota.</title>
        <authorList>
            <person name="Zou Y."/>
            <person name="Xue W."/>
            <person name="Luo G."/>
        </authorList>
    </citation>
    <scope>NUCLEOTIDE SEQUENCE [LARGE SCALE GENOMIC DNA]</scope>
    <source>
        <strain evidence="7 8">AF19-21</strain>
    </source>
</reference>
<comment type="caution">
    <text evidence="7">The sequence shown here is derived from an EMBL/GenBank/DDBJ whole genome shotgun (WGS) entry which is preliminary data.</text>
</comment>
<feature type="transmembrane region" description="Helical" evidence="6">
    <location>
        <begin position="173"/>
        <end position="195"/>
    </location>
</feature>
<evidence type="ECO:0000256" key="1">
    <source>
        <dbReference type="ARBA" id="ARBA00004651"/>
    </source>
</evidence>
<comment type="subcellular location">
    <subcellularLocation>
        <location evidence="1">Cell membrane</location>
        <topology evidence="1">Multi-pass membrane protein</topology>
    </subcellularLocation>
</comment>
<dbReference type="GO" id="GO:0005886">
    <property type="term" value="C:plasma membrane"/>
    <property type="evidence" value="ECO:0007669"/>
    <property type="project" value="UniProtKB-SubCell"/>
</dbReference>
<keyword evidence="3 6" id="KW-0812">Transmembrane</keyword>
<dbReference type="AlphaFoldDB" id="A0A3E2X0C5"/>
<sequence>MQQEDMNMKFITNKSHVSQSLKKFLKRNFMILIALLLIVLALSVFTDTFLTADNILSVTRQISVDSVLAFGMAMVLIIGCIDLSVGSVLALSGCVCVSMIESGIPTAAAVIITLVFGALCGIINGLLATFTTIPSFIITLATQQCFRGAAYLMTNGKSIMCYDETFSAIGTGYIGPVPILGIVIIVCLVFTSILLNKTKFGRGMYAIGGNRSAAVYAGIKVKKITASVFIFTGIMSAMAGIMLASRVYSAQPASGAGYECNAIAAAVLGGVSFNGGIGTAGGVMIGVLIIGFMNNGLNMLHVTSYWQIIVKGLLILLAVYLDTLRNNKRLHIKKRG</sequence>